<dbReference type="EC" id="4.2.1.59" evidence="9"/>
<dbReference type="GO" id="GO:0009245">
    <property type="term" value="P:lipid A biosynthetic process"/>
    <property type="evidence" value="ECO:0007669"/>
    <property type="project" value="UniProtKB-UniRule"/>
</dbReference>
<keyword evidence="4 9" id="KW-0444">Lipid biosynthesis</keyword>
<evidence type="ECO:0000256" key="7">
    <source>
        <dbReference type="ARBA" id="ARBA00023239"/>
    </source>
</evidence>
<organism evidence="10 11">
    <name type="scientific">Sulfurivirga caldicuralii</name>
    <dbReference type="NCBI Taxonomy" id="364032"/>
    <lineage>
        <taxon>Bacteria</taxon>
        <taxon>Pseudomonadati</taxon>
        <taxon>Pseudomonadota</taxon>
        <taxon>Gammaproteobacteria</taxon>
        <taxon>Thiotrichales</taxon>
        <taxon>Piscirickettsiaceae</taxon>
        <taxon>Sulfurivirga</taxon>
    </lineage>
</organism>
<gene>
    <name evidence="9" type="primary">fabZ</name>
    <name evidence="10" type="ORF">SAMN05443662_0524</name>
</gene>
<evidence type="ECO:0000256" key="8">
    <source>
        <dbReference type="ARBA" id="ARBA00025049"/>
    </source>
</evidence>
<dbReference type="GO" id="GO:0006633">
    <property type="term" value="P:fatty acid biosynthetic process"/>
    <property type="evidence" value="ECO:0007669"/>
    <property type="project" value="UniProtKB-UniRule"/>
</dbReference>
<evidence type="ECO:0000256" key="4">
    <source>
        <dbReference type="ARBA" id="ARBA00022516"/>
    </source>
</evidence>
<accession>A0A1N6E0Q2</accession>
<dbReference type="Proteomes" id="UP000198461">
    <property type="component" value="Unassembled WGS sequence"/>
</dbReference>
<dbReference type="PANTHER" id="PTHR30272:SF1">
    <property type="entry name" value="3-HYDROXYACYL-[ACYL-CARRIER-PROTEIN] DEHYDRATASE"/>
    <property type="match status" value="1"/>
</dbReference>
<evidence type="ECO:0000256" key="5">
    <source>
        <dbReference type="ARBA" id="ARBA00022556"/>
    </source>
</evidence>
<evidence type="ECO:0000313" key="10">
    <source>
        <dbReference type="EMBL" id="SIN76596.1"/>
    </source>
</evidence>
<sequence>MSTMLITDIFDYLPHRYPFLLVDRVVECVEGDYLKAYKNISFNEPQFTGHFPKHPIMPGVMIIEAMAQCTGILAFRTQGVKPDGSSMYYLAAVDNCRFRQPAIPGDRLDFEVKTVSNKRGIWKFECKTEVDGKVIASADLLCAERKV</sequence>
<dbReference type="InterPro" id="IPR029069">
    <property type="entry name" value="HotDog_dom_sf"/>
</dbReference>
<name>A0A1N6E0Q2_9GAMM</name>
<dbReference type="SUPFAM" id="SSF54637">
    <property type="entry name" value="Thioesterase/thiol ester dehydrase-isomerase"/>
    <property type="match status" value="1"/>
</dbReference>
<keyword evidence="5 9" id="KW-0441">Lipid A biosynthesis</keyword>
<dbReference type="GO" id="GO:0016020">
    <property type="term" value="C:membrane"/>
    <property type="evidence" value="ECO:0007669"/>
    <property type="project" value="GOC"/>
</dbReference>
<keyword evidence="11" id="KW-1185">Reference proteome</keyword>
<dbReference type="InterPro" id="IPR010084">
    <property type="entry name" value="FabZ"/>
</dbReference>
<dbReference type="NCBIfam" id="TIGR01750">
    <property type="entry name" value="fabZ"/>
    <property type="match status" value="1"/>
</dbReference>
<protein>
    <recommendedName>
        <fullName evidence="9">3-hydroxyacyl-[acyl-carrier-protein] dehydratase FabZ</fullName>
        <ecNumber evidence="9">4.2.1.59</ecNumber>
    </recommendedName>
    <alternativeName>
        <fullName evidence="9">(3R)-hydroxymyristoyl-[acyl-carrier-protein] dehydratase</fullName>
        <shortName evidence="9">(3R)-hydroxymyristoyl-ACP dehydrase</shortName>
    </alternativeName>
    <alternativeName>
        <fullName evidence="9">Beta-hydroxyacyl-ACP dehydratase</fullName>
    </alternativeName>
</protein>
<dbReference type="FunFam" id="3.10.129.10:FF:000001">
    <property type="entry name" value="3-hydroxyacyl-[acyl-carrier-protein] dehydratase FabZ"/>
    <property type="match status" value="1"/>
</dbReference>
<evidence type="ECO:0000256" key="6">
    <source>
        <dbReference type="ARBA" id="ARBA00023098"/>
    </source>
</evidence>
<dbReference type="HAMAP" id="MF_00406">
    <property type="entry name" value="FabZ"/>
    <property type="match status" value="1"/>
</dbReference>
<dbReference type="PANTHER" id="PTHR30272">
    <property type="entry name" value="3-HYDROXYACYL-[ACYL-CARRIER-PROTEIN] DEHYDRATASE"/>
    <property type="match status" value="1"/>
</dbReference>
<reference evidence="10 11" key="1">
    <citation type="submission" date="2016-11" db="EMBL/GenBank/DDBJ databases">
        <authorList>
            <person name="Jaros S."/>
            <person name="Januszkiewicz K."/>
            <person name="Wedrychowicz H."/>
        </authorList>
    </citation>
    <scope>NUCLEOTIDE SEQUENCE [LARGE SCALE GENOMIC DNA]</scope>
    <source>
        <strain evidence="10 11">DSM 17737</strain>
    </source>
</reference>
<dbReference type="STRING" id="364032.SAMN05443662_0524"/>
<evidence type="ECO:0000256" key="9">
    <source>
        <dbReference type="HAMAP-Rule" id="MF_00406"/>
    </source>
</evidence>
<dbReference type="GO" id="GO:0019171">
    <property type="term" value="F:(3R)-hydroxyacyl-[acyl-carrier-protein] dehydratase activity"/>
    <property type="evidence" value="ECO:0007669"/>
    <property type="project" value="UniProtKB-EC"/>
</dbReference>
<dbReference type="Gene3D" id="3.10.129.10">
    <property type="entry name" value="Hotdog Thioesterase"/>
    <property type="match status" value="1"/>
</dbReference>
<dbReference type="InterPro" id="IPR013114">
    <property type="entry name" value="FabA_FabZ"/>
</dbReference>
<dbReference type="Pfam" id="PF07977">
    <property type="entry name" value="FabA"/>
    <property type="match status" value="1"/>
</dbReference>
<comment type="subcellular location">
    <subcellularLocation>
        <location evidence="1 9">Cytoplasm</location>
    </subcellularLocation>
</comment>
<dbReference type="AlphaFoldDB" id="A0A1N6E0Q2"/>
<dbReference type="GO" id="GO:0005737">
    <property type="term" value="C:cytoplasm"/>
    <property type="evidence" value="ECO:0007669"/>
    <property type="project" value="UniProtKB-SubCell"/>
</dbReference>
<dbReference type="EMBL" id="FSRE01000001">
    <property type="protein sequence ID" value="SIN76596.1"/>
    <property type="molecule type" value="Genomic_DNA"/>
</dbReference>
<comment type="function">
    <text evidence="8 9">Involved in unsaturated fatty acids biosynthesis. Catalyzes the dehydration of short chain beta-hydroxyacyl-ACPs and long chain saturated and unsaturated beta-hydroxyacyl-ACPs.</text>
</comment>
<dbReference type="CDD" id="cd01288">
    <property type="entry name" value="FabZ"/>
    <property type="match status" value="1"/>
</dbReference>
<feature type="active site" evidence="9">
    <location>
        <position position="50"/>
    </location>
</feature>
<dbReference type="NCBIfam" id="NF000582">
    <property type="entry name" value="PRK00006.1"/>
    <property type="match status" value="1"/>
</dbReference>
<keyword evidence="6 9" id="KW-0443">Lipid metabolism</keyword>
<comment type="similarity">
    <text evidence="2 9">Belongs to the thioester dehydratase family. FabZ subfamily.</text>
</comment>
<evidence type="ECO:0000256" key="3">
    <source>
        <dbReference type="ARBA" id="ARBA00022490"/>
    </source>
</evidence>
<keyword evidence="3 9" id="KW-0963">Cytoplasm</keyword>
<comment type="catalytic activity">
    <reaction evidence="9">
        <text>a (3R)-hydroxyacyl-[ACP] = a (2E)-enoyl-[ACP] + H2O</text>
        <dbReference type="Rhea" id="RHEA:13097"/>
        <dbReference type="Rhea" id="RHEA-COMP:9925"/>
        <dbReference type="Rhea" id="RHEA-COMP:9945"/>
        <dbReference type="ChEBI" id="CHEBI:15377"/>
        <dbReference type="ChEBI" id="CHEBI:78784"/>
        <dbReference type="ChEBI" id="CHEBI:78827"/>
        <dbReference type="EC" id="4.2.1.59"/>
    </reaction>
</comment>
<proteinExistence type="inferred from homology"/>
<evidence type="ECO:0000256" key="1">
    <source>
        <dbReference type="ARBA" id="ARBA00004496"/>
    </source>
</evidence>
<keyword evidence="7 9" id="KW-0456">Lyase</keyword>
<evidence type="ECO:0000313" key="11">
    <source>
        <dbReference type="Proteomes" id="UP000198461"/>
    </source>
</evidence>
<evidence type="ECO:0000256" key="2">
    <source>
        <dbReference type="ARBA" id="ARBA00009174"/>
    </source>
</evidence>